<keyword evidence="1" id="KW-0540">Nuclease</keyword>
<dbReference type="InterPro" id="IPR002711">
    <property type="entry name" value="HNH"/>
</dbReference>
<dbReference type="SMART" id="SM00507">
    <property type="entry name" value="HNHc"/>
    <property type="match status" value="1"/>
</dbReference>
<evidence type="ECO:0000259" key="5">
    <source>
        <dbReference type="SMART" id="SM00507"/>
    </source>
</evidence>
<keyword evidence="2" id="KW-0378">Hydrolase</keyword>
<dbReference type="EMBL" id="OCNH01000001">
    <property type="protein sequence ID" value="SOD78985.1"/>
    <property type="molecule type" value="Genomic_DNA"/>
</dbReference>
<accession>A0A286F6Z3</accession>
<evidence type="ECO:0000256" key="3">
    <source>
        <dbReference type="ARBA" id="ARBA00038412"/>
    </source>
</evidence>
<dbReference type="InterPro" id="IPR003615">
    <property type="entry name" value="HNH_nuc"/>
</dbReference>
<dbReference type="GO" id="GO:0008270">
    <property type="term" value="F:zinc ion binding"/>
    <property type="evidence" value="ECO:0007669"/>
    <property type="project" value="InterPro"/>
</dbReference>
<keyword evidence="7" id="KW-1185">Reference proteome</keyword>
<dbReference type="Gene3D" id="1.10.30.50">
    <property type="match status" value="1"/>
</dbReference>
<evidence type="ECO:0000313" key="6">
    <source>
        <dbReference type="EMBL" id="SOD78985.1"/>
    </source>
</evidence>
<protein>
    <recommendedName>
        <fullName evidence="4">Putative HNH nuclease YajD</fullName>
    </recommendedName>
</protein>
<evidence type="ECO:0000256" key="2">
    <source>
        <dbReference type="ARBA" id="ARBA00022801"/>
    </source>
</evidence>
<dbReference type="GO" id="GO:0003676">
    <property type="term" value="F:nucleic acid binding"/>
    <property type="evidence" value="ECO:0007669"/>
    <property type="project" value="InterPro"/>
</dbReference>
<evidence type="ECO:0000313" key="7">
    <source>
        <dbReference type="Proteomes" id="UP000219452"/>
    </source>
</evidence>
<feature type="domain" description="HNH nuclease" evidence="5">
    <location>
        <begin position="39"/>
        <end position="93"/>
    </location>
</feature>
<dbReference type="PANTHER" id="PTHR41286:SF1">
    <property type="entry name" value="HNH NUCLEASE YAJD-RELATED"/>
    <property type="match status" value="1"/>
</dbReference>
<dbReference type="Pfam" id="PF01844">
    <property type="entry name" value="HNH"/>
    <property type="match status" value="1"/>
</dbReference>
<gene>
    <name evidence="6" type="ORF">SAMN06269250_0741</name>
</gene>
<comment type="similarity">
    <text evidence="3">Belongs to the HNH nuclease family.</text>
</comment>
<sequence length="103" mass="11939">MPTVNKPEWPWIKANPKPTYQAPKGNIPANFYRMAPWRKLRARVLENSPLCVHCLEKNRLTPAQMVDHIKPIRLGGEPLDETNLMPLCNHCHQVKRGKERHQG</sequence>
<dbReference type="RefSeq" id="WP_097124426.1">
    <property type="nucleotide sequence ID" value="NZ_OCNH01000001.1"/>
</dbReference>
<dbReference type="CDD" id="cd00085">
    <property type="entry name" value="HNHc"/>
    <property type="match status" value="1"/>
</dbReference>
<evidence type="ECO:0000256" key="4">
    <source>
        <dbReference type="ARBA" id="ARBA00040194"/>
    </source>
</evidence>
<dbReference type="GO" id="GO:0004519">
    <property type="term" value="F:endonuclease activity"/>
    <property type="evidence" value="ECO:0007669"/>
    <property type="project" value="UniProtKB-KW"/>
</dbReference>
<reference evidence="7" key="1">
    <citation type="submission" date="2017-09" db="EMBL/GenBank/DDBJ databases">
        <authorList>
            <person name="Varghese N."/>
            <person name="Submissions S."/>
        </authorList>
    </citation>
    <scope>NUCLEOTIDE SEQUENCE [LARGE SCALE GENOMIC DNA]</scope>
    <source>
        <strain evidence="7">DSM 29961</strain>
    </source>
</reference>
<dbReference type="OrthoDB" id="962665at2"/>
<dbReference type="GO" id="GO:0016787">
    <property type="term" value="F:hydrolase activity"/>
    <property type="evidence" value="ECO:0007669"/>
    <property type="project" value="UniProtKB-KW"/>
</dbReference>
<proteinExistence type="inferred from homology"/>
<dbReference type="GO" id="GO:0005829">
    <property type="term" value="C:cytosol"/>
    <property type="evidence" value="ECO:0007669"/>
    <property type="project" value="TreeGrafter"/>
</dbReference>
<name>A0A286F6Z3_9BACT</name>
<dbReference type="AlphaFoldDB" id="A0A286F6Z3"/>
<evidence type="ECO:0000256" key="1">
    <source>
        <dbReference type="ARBA" id="ARBA00022722"/>
    </source>
</evidence>
<keyword evidence="6" id="KW-0255">Endonuclease</keyword>
<dbReference type="Proteomes" id="UP000219452">
    <property type="component" value="Unassembled WGS sequence"/>
</dbReference>
<dbReference type="PANTHER" id="PTHR41286">
    <property type="entry name" value="HNH NUCLEASE YAJD-RELATED"/>
    <property type="match status" value="1"/>
</dbReference>
<organism evidence="6 7">
    <name type="scientific">Spirosoma fluviale</name>
    <dbReference type="NCBI Taxonomy" id="1597977"/>
    <lineage>
        <taxon>Bacteria</taxon>
        <taxon>Pseudomonadati</taxon>
        <taxon>Bacteroidota</taxon>
        <taxon>Cytophagia</taxon>
        <taxon>Cytophagales</taxon>
        <taxon>Cytophagaceae</taxon>
        <taxon>Spirosoma</taxon>
    </lineage>
</organism>